<evidence type="ECO:0000313" key="2">
    <source>
        <dbReference type="Proteomes" id="UP001219525"/>
    </source>
</evidence>
<dbReference type="EMBL" id="JARJCW010000032">
    <property type="protein sequence ID" value="KAJ7208894.1"/>
    <property type="molecule type" value="Genomic_DNA"/>
</dbReference>
<comment type="caution">
    <text evidence="1">The sequence shown here is derived from an EMBL/GenBank/DDBJ whole genome shotgun (WGS) entry which is preliminary data.</text>
</comment>
<reference evidence="1" key="1">
    <citation type="submission" date="2023-03" db="EMBL/GenBank/DDBJ databases">
        <title>Massive genome expansion in bonnet fungi (Mycena s.s.) driven by repeated elements and novel gene families across ecological guilds.</title>
        <authorList>
            <consortium name="Lawrence Berkeley National Laboratory"/>
            <person name="Harder C.B."/>
            <person name="Miyauchi S."/>
            <person name="Viragh M."/>
            <person name="Kuo A."/>
            <person name="Thoen E."/>
            <person name="Andreopoulos B."/>
            <person name="Lu D."/>
            <person name="Skrede I."/>
            <person name="Drula E."/>
            <person name="Henrissat B."/>
            <person name="Morin E."/>
            <person name="Kohler A."/>
            <person name="Barry K."/>
            <person name="LaButti K."/>
            <person name="Morin E."/>
            <person name="Salamov A."/>
            <person name="Lipzen A."/>
            <person name="Mereny Z."/>
            <person name="Hegedus B."/>
            <person name="Baldrian P."/>
            <person name="Stursova M."/>
            <person name="Weitz H."/>
            <person name="Taylor A."/>
            <person name="Grigoriev I.V."/>
            <person name="Nagy L.G."/>
            <person name="Martin F."/>
            <person name="Kauserud H."/>
        </authorList>
    </citation>
    <scope>NUCLEOTIDE SEQUENCE</scope>
    <source>
        <strain evidence="1">9144</strain>
    </source>
</reference>
<name>A0AAD6YEG5_9AGAR</name>
<dbReference type="AlphaFoldDB" id="A0AAD6YEG5"/>
<evidence type="ECO:0000313" key="1">
    <source>
        <dbReference type="EMBL" id="KAJ7208894.1"/>
    </source>
</evidence>
<sequence>MAKWQLGLKIESPCALGTLHGDEHAPEVSKKTLTIFKLQTENAELTVFGNFFEVEPKSGQNFEISGGVPVLEELGTGFSPWQGVAWRAGVAVLACKRGSAGVQALPGASVSASKLQLWCFPGVPVQELECLIIASVICAHQEKPDLLKGDNCA</sequence>
<protein>
    <submittedName>
        <fullName evidence="1">Uncharacterized protein</fullName>
    </submittedName>
</protein>
<organism evidence="1 2">
    <name type="scientific">Mycena pura</name>
    <dbReference type="NCBI Taxonomy" id="153505"/>
    <lineage>
        <taxon>Eukaryota</taxon>
        <taxon>Fungi</taxon>
        <taxon>Dikarya</taxon>
        <taxon>Basidiomycota</taxon>
        <taxon>Agaricomycotina</taxon>
        <taxon>Agaricomycetes</taxon>
        <taxon>Agaricomycetidae</taxon>
        <taxon>Agaricales</taxon>
        <taxon>Marasmiineae</taxon>
        <taxon>Mycenaceae</taxon>
        <taxon>Mycena</taxon>
    </lineage>
</organism>
<accession>A0AAD6YEG5</accession>
<dbReference type="Proteomes" id="UP001219525">
    <property type="component" value="Unassembled WGS sequence"/>
</dbReference>
<gene>
    <name evidence="1" type="ORF">GGX14DRAFT_395518</name>
</gene>
<keyword evidence="2" id="KW-1185">Reference proteome</keyword>
<proteinExistence type="predicted"/>